<comment type="similarity">
    <text evidence="1 7">Belongs to the glycosyl hydrolase 5 (cellulase A) family.</text>
</comment>
<evidence type="ECO:0000256" key="3">
    <source>
        <dbReference type="ARBA" id="ARBA00023001"/>
    </source>
</evidence>
<dbReference type="SUPFAM" id="SSF51445">
    <property type="entry name" value="(Trans)glycosidases"/>
    <property type="match status" value="1"/>
</dbReference>
<keyword evidence="4" id="KW-0119">Carbohydrate metabolism</keyword>
<organism evidence="10 11">
    <name type="scientific">Glaciecola petra</name>
    <dbReference type="NCBI Taxonomy" id="3075602"/>
    <lineage>
        <taxon>Bacteria</taxon>
        <taxon>Pseudomonadati</taxon>
        <taxon>Pseudomonadota</taxon>
        <taxon>Gammaproteobacteria</taxon>
        <taxon>Alteromonadales</taxon>
        <taxon>Alteromonadaceae</taxon>
        <taxon>Glaciecola</taxon>
    </lineage>
</organism>
<dbReference type="Proteomes" id="UP001253545">
    <property type="component" value="Unassembled WGS sequence"/>
</dbReference>
<dbReference type="GO" id="GO:0016787">
    <property type="term" value="F:hydrolase activity"/>
    <property type="evidence" value="ECO:0007669"/>
    <property type="project" value="UniProtKB-KW"/>
</dbReference>
<dbReference type="EMBL" id="JAVRHX010000003">
    <property type="protein sequence ID" value="MDT0595719.1"/>
    <property type="molecule type" value="Genomic_DNA"/>
</dbReference>
<protein>
    <submittedName>
        <fullName evidence="10">Glycoside hydrolase family 5 protein</fullName>
    </submittedName>
</protein>
<keyword evidence="2 7" id="KW-0378">Hydrolase</keyword>
<evidence type="ECO:0000256" key="6">
    <source>
        <dbReference type="ARBA" id="ARBA00023326"/>
    </source>
</evidence>
<evidence type="ECO:0000256" key="4">
    <source>
        <dbReference type="ARBA" id="ARBA00023277"/>
    </source>
</evidence>
<reference evidence="10 11" key="1">
    <citation type="submission" date="2023-09" db="EMBL/GenBank/DDBJ databases">
        <authorList>
            <person name="Rey-Velasco X."/>
        </authorList>
    </citation>
    <scope>NUCLEOTIDE SEQUENCE [LARGE SCALE GENOMIC DNA]</scope>
    <source>
        <strain evidence="10 11">P117</strain>
    </source>
</reference>
<comment type="caution">
    <text evidence="10">The sequence shown here is derived from an EMBL/GenBank/DDBJ whole genome shotgun (WGS) entry which is preliminary data.</text>
</comment>
<feature type="domain" description="Glycoside hydrolase family 5" evidence="9">
    <location>
        <begin position="98"/>
        <end position="347"/>
    </location>
</feature>
<dbReference type="InterPro" id="IPR018087">
    <property type="entry name" value="Glyco_hydro_5_CS"/>
</dbReference>
<feature type="region of interest" description="Disordered" evidence="8">
    <location>
        <begin position="41"/>
        <end position="68"/>
    </location>
</feature>
<keyword evidence="6" id="KW-0624">Polysaccharide degradation</keyword>
<name>A0ABU2ZTS2_9ALTE</name>
<keyword evidence="5 7" id="KW-0326">Glycosidase</keyword>
<dbReference type="InterPro" id="IPR001547">
    <property type="entry name" value="Glyco_hydro_5"/>
</dbReference>
<dbReference type="PROSITE" id="PS00659">
    <property type="entry name" value="GLYCOSYL_HYDROL_F5"/>
    <property type="match status" value="1"/>
</dbReference>
<dbReference type="Gene3D" id="3.20.20.80">
    <property type="entry name" value="Glycosidases"/>
    <property type="match status" value="1"/>
</dbReference>
<evidence type="ECO:0000313" key="10">
    <source>
        <dbReference type="EMBL" id="MDT0595719.1"/>
    </source>
</evidence>
<evidence type="ECO:0000256" key="1">
    <source>
        <dbReference type="ARBA" id="ARBA00005641"/>
    </source>
</evidence>
<keyword evidence="11" id="KW-1185">Reference proteome</keyword>
<dbReference type="InterPro" id="IPR017853">
    <property type="entry name" value="GH"/>
</dbReference>
<evidence type="ECO:0000256" key="7">
    <source>
        <dbReference type="RuleBase" id="RU361153"/>
    </source>
</evidence>
<proteinExistence type="inferred from homology"/>
<evidence type="ECO:0000256" key="8">
    <source>
        <dbReference type="SAM" id="MobiDB-lite"/>
    </source>
</evidence>
<dbReference type="Pfam" id="PF00150">
    <property type="entry name" value="Cellulase"/>
    <property type="match status" value="1"/>
</dbReference>
<evidence type="ECO:0000313" key="11">
    <source>
        <dbReference type="Proteomes" id="UP001253545"/>
    </source>
</evidence>
<evidence type="ECO:0000259" key="9">
    <source>
        <dbReference type="Pfam" id="PF00150"/>
    </source>
</evidence>
<dbReference type="InterPro" id="IPR050386">
    <property type="entry name" value="Glycosyl_hydrolase_5"/>
</dbReference>
<evidence type="ECO:0000256" key="2">
    <source>
        <dbReference type="ARBA" id="ARBA00022801"/>
    </source>
</evidence>
<dbReference type="PANTHER" id="PTHR31297:SF41">
    <property type="entry name" value="ENDOGLUCANASE, PUTATIVE (AFU_ORTHOLOGUE AFUA_5G01830)-RELATED"/>
    <property type="match status" value="1"/>
</dbReference>
<accession>A0ABU2ZTS2</accession>
<dbReference type="RefSeq" id="WP_311369235.1">
    <property type="nucleotide sequence ID" value="NZ_JAVRHX010000003.1"/>
</dbReference>
<sequence length="372" mass="41316">MSFSINIAKPLLVKFSILSVMLISSMLLNACGGGGSESTPAVIPAPIVPPTPPATPPAAPSQQTPEQTPQEIVAAMGIGINMGNTLDAPDEGDWALAAQEYYFDAYANAGFKNVRIPVTWDAHVSNTSPYDIDEAWLNRVEQIVDWALARDLYVVINAHHEIWLKNGFNSQKQERFLAIWTQVAERFKDKSLKLIFEILNEPDGMTLVQTDALNIEVLNVIRQSNPGRAVIYSGNGFTPADAMINAAIPNDENIIANFHSYDPWPFAGQCTRQWGSDQDRQNLRDIYQRVADWSANMNMAVTVNEYGAAMYDFQAPQNVCNEDDRLAYIKAHVELQKEFGIASSVWDDGGSFQIYDRQSDSFSNALQSLIFE</sequence>
<gene>
    <name evidence="10" type="ORF">RM552_12745</name>
</gene>
<evidence type="ECO:0000256" key="5">
    <source>
        <dbReference type="ARBA" id="ARBA00023295"/>
    </source>
</evidence>
<dbReference type="PANTHER" id="PTHR31297">
    <property type="entry name" value="GLUCAN ENDO-1,6-BETA-GLUCOSIDASE B"/>
    <property type="match status" value="1"/>
</dbReference>
<keyword evidence="3" id="KW-0136">Cellulose degradation</keyword>
<feature type="compositionally biased region" description="Pro residues" evidence="8">
    <location>
        <begin position="46"/>
        <end position="59"/>
    </location>
</feature>